<keyword evidence="1" id="KW-1133">Transmembrane helix</keyword>
<evidence type="ECO:0000313" key="3">
    <source>
        <dbReference type="Proteomes" id="UP000194577"/>
    </source>
</evidence>
<keyword evidence="1" id="KW-0472">Membrane</keyword>
<keyword evidence="3" id="KW-1185">Reference proteome</keyword>
<feature type="transmembrane region" description="Helical" evidence="1">
    <location>
        <begin position="12"/>
        <end position="33"/>
    </location>
</feature>
<organism evidence="2 3">
    <name type="scientific">Actinomyces ruminis</name>
    <dbReference type="NCBI Taxonomy" id="1937003"/>
    <lineage>
        <taxon>Bacteria</taxon>
        <taxon>Bacillati</taxon>
        <taxon>Actinomycetota</taxon>
        <taxon>Actinomycetes</taxon>
        <taxon>Actinomycetales</taxon>
        <taxon>Actinomycetaceae</taxon>
        <taxon>Actinomyces</taxon>
    </lineage>
</organism>
<proteinExistence type="predicted"/>
<comment type="caution">
    <text evidence="2">The sequence shown here is derived from an EMBL/GenBank/DDBJ whole genome shotgun (WGS) entry which is preliminary data.</text>
</comment>
<protein>
    <submittedName>
        <fullName evidence="2">Uncharacterized protein</fullName>
    </submittedName>
</protein>
<keyword evidence="1" id="KW-0812">Transmembrane</keyword>
<sequence>MGSGSSNSKSRFTLHVLATFIVAVVVCGVFAALGRGDNIPLVLVAAPIVGVLDAGALKLRHNHDVDGDRRE</sequence>
<dbReference type="Proteomes" id="UP000194577">
    <property type="component" value="Unassembled WGS sequence"/>
</dbReference>
<name>A0ABX4ME95_9ACTO</name>
<evidence type="ECO:0000256" key="1">
    <source>
        <dbReference type="SAM" id="Phobius"/>
    </source>
</evidence>
<dbReference type="EMBL" id="MTPX02000005">
    <property type="protein sequence ID" value="PHP53768.1"/>
    <property type="molecule type" value="Genomic_DNA"/>
</dbReference>
<reference evidence="2 3" key="1">
    <citation type="submission" date="2017-10" db="EMBL/GenBank/DDBJ databases">
        <title>Draft genome sequence of cellulolytic Actinomyces sp CtC72 isolated from cattle rumen fluid.</title>
        <authorList>
            <person name="Joshi A.J."/>
            <person name="Vasudevan G."/>
            <person name="Lanjekar V.B."/>
            <person name="Hivarkar S."/>
            <person name="Engineer A."/>
            <person name="Pore S.D."/>
            <person name="Dhakephalkar P.K."/>
            <person name="Dagar S."/>
        </authorList>
    </citation>
    <scope>NUCLEOTIDE SEQUENCE [LARGE SCALE GENOMIC DNA]</scope>
    <source>
        <strain evidence="3">CtC72</strain>
    </source>
</reference>
<feature type="transmembrane region" description="Helical" evidence="1">
    <location>
        <begin position="39"/>
        <end position="59"/>
    </location>
</feature>
<accession>A0ABX4ME95</accession>
<evidence type="ECO:0000313" key="2">
    <source>
        <dbReference type="EMBL" id="PHP53768.1"/>
    </source>
</evidence>
<gene>
    <name evidence="2" type="ORF">BW737_000430</name>
</gene>